<dbReference type="Gene3D" id="3.40.50.150">
    <property type="entry name" value="Vaccinia Virus protein VP39"/>
    <property type="match status" value="1"/>
</dbReference>
<dbReference type="PRINTS" id="PR00505">
    <property type="entry name" value="D12N6MTFRASE"/>
</dbReference>
<dbReference type="SUPFAM" id="SSF53335">
    <property type="entry name" value="S-adenosyl-L-methionine-dependent methyltransferases"/>
    <property type="match status" value="1"/>
</dbReference>
<accession>A0ABZ2TM40</accession>
<dbReference type="Pfam" id="PF02086">
    <property type="entry name" value="MethyltransfD12"/>
    <property type="match status" value="1"/>
</dbReference>
<evidence type="ECO:0000256" key="2">
    <source>
        <dbReference type="ARBA" id="ARBA00022679"/>
    </source>
</evidence>
<dbReference type="InterPro" id="IPR012327">
    <property type="entry name" value="MeTrfase_D12"/>
</dbReference>
<keyword evidence="5" id="KW-1185">Reference proteome</keyword>
<dbReference type="GO" id="GO:0008168">
    <property type="term" value="F:methyltransferase activity"/>
    <property type="evidence" value="ECO:0007669"/>
    <property type="project" value="UniProtKB-KW"/>
</dbReference>
<gene>
    <name evidence="4" type="ORF">LQ356_01310</name>
</gene>
<evidence type="ECO:0000256" key="1">
    <source>
        <dbReference type="ARBA" id="ARBA00022603"/>
    </source>
</evidence>
<evidence type="ECO:0000313" key="4">
    <source>
        <dbReference type="EMBL" id="WYM97523.1"/>
    </source>
</evidence>
<dbReference type="InterPro" id="IPR029063">
    <property type="entry name" value="SAM-dependent_MTases_sf"/>
</dbReference>
<proteinExistence type="predicted"/>
<keyword evidence="1 4" id="KW-0489">Methyltransferase</keyword>
<dbReference type="RefSeq" id="WP_405312023.1">
    <property type="nucleotide sequence ID" value="NZ_CP088155.1"/>
</dbReference>
<evidence type="ECO:0000313" key="5">
    <source>
        <dbReference type="Proteomes" id="UP001622612"/>
    </source>
</evidence>
<dbReference type="EMBL" id="CP088155">
    <property type="protein sequence ID" value="WYM97523.1"/>
    <property type="molecule type" value="Genomic_DNA"/>
</dbReference>
<sequence>MKCNFVLYPKQLIRPVVKIVGSKYKMLPWLLEHFNLENINNKITAFLEPFGGSGIVSVNIKHLYSNIKVYLNDFDNIFPLTREYIKDNNPI</sequence>
<name>A0ABZ2TM40_9BACT</name>
<dbReference type="Proteomes" id="UP001622612">
    <property type="component" value="Chromosome"/>
</dbReference>
<keyword evidence="3" id="KW-0949">S-adenosyl-L-methionine</keyword>
<dbReference type="GO" id="GO:0032259">
    <property type="term" value="P:methylation"/>
    <property type="evidence" value="ECO:0007669"/>
    <property type="project" value="UniProtKB-KW"/>
</dbReference>
<evidence type="ECO:0000256" key="3">
    <source>
        <dbReference type="ARBA" id="ARBA00022691"/>
    </source>
</evidence>
<keyword evidence="2" id="KW-0808">Transferase</keyword>
<reference evidence="4" key="1">
    <citation type="submission" date="2021-11" db="EMBL/GenBank/DDBJ databases">
        <title>The first genome sequence of unculturable Mycoplasma faucium obtained by de novo assembly of metagenomic reads.</title>
        <authorList>
            <person name="Sabat A.J."/>
            <person name="Bathoorn E."/>
            <person name="Akkerboom V."/>
            <person name="Friedrich A.W."/>
        </authorList>
    </citation>
    <scope>NUCLEOTIDE SEQUENCE [LARGE SCALE GENOMIC DNA]</scope>
    <source>
        <strain evidence="4">UMCG-MFM1</strain>
    </source>
</reference>
<protein>
    <submittedName>
        <fullName evidence="4">DNA adenine methylase</fullName>
    </submittedName>
</protein>
<organism evidence="4 5">
    <name type="scientific">Metamycoplasma faucium</name>
    <dbReference type="NCBI Taxonomy" id="56142"/>
    <lineage>
        <taxon>Bacteria</taxon>
        <taxon>Bacillati</taxon>
        <taxon>Mycoplasmatota</taxon>
        <taxon>Mycoplasmoidales</taxon>
        <taxon>Metamycoplasmataceae</taxon>
        <taxon>Metamycoplasma</taxon>
    </lineage>
</organism>